<evidence type="ECO:0000313" key="2">
    <source>
        <dbReference type="EMBL" id="KAK3361536.1"/>
    </source>
</evidence>
<evidence type="ECO:0000313" key="3">
    <source>
        <dbReference type="Proteomes" id="UP001287356"/>
    </source>
</evidence>
<proteinExistence type="predicted"/>
<name>A0AAE0MYA4_9PEZI</name>
<reference evidence="2" key="2">
    <citation type="submission" date="2023-06" db="EMBL/GenBank/DDBJ databases">
        <authorList>
            <consortium name="Lawrence Berkeley National Laboratory"/>
            <person name="Haridas S."/>
            <person name="Hensen N."/>
            <person name="Bonometti L."/>
            <person name="Westerberg I."/>
            <person name="Brannstrom I.O."/>
            <person name="Guillou S."/>
            <person name="Cros-Aarteil S."/>
            <person name="Calhoun S."/>
            <person name="Kuo A."/>
            <person name="Mondo S."/>
            <person name="Pangilinan J."/>
            <person name="Riley R."/>
            <person name="Labutti K."/>
            <person name="Andreopoulos B."/>
            <person name="Lipzen A."/>
            <person name="Chen C."/>
            <person name="Yanf M."/>
            <person name="Daum C."/>
            <person name="Ng V."/>
            <person name="Clum A."/>
            <person name="Steindorff A."/>
            <person name="Ohm R."/>
            <person name="Martin F."/>
            <person name="Silar P."/>
            <person name="Natvig D."/>
            <person name="Lalanne C."/>
            <person name="Gautier V."/>
            <person name="Ament-Velasquez S.L."/>
            <person name="Kruys A."/>
            <person name="Hutchinson M.I."/>
            <person name="Powell A.J."/>
            <person name="Barry K."/>
            <person name="Miller A.N."/>
            <person name="Grigoriev I.V."/>
            <person name="Debuchy R."/>
            <person name="Gladieux P."/>
            <person name="Thoren M.H."/>
            <person name="Johannesson H."/>
        </authorList>
    </citation>
    <scope>NUCLEOTIDE SEQUENCE</scope>
    <source>
        <strain evidence="2">CBS 958.72</strain>
    </source>
</reference>
<organism evidence="2 3">
    <name type="scientific">Lasiosphaeria ovina</name>
    <dbReference type="NCBI Taxonomy" id="92902"/>
    <lineage>
        <taxon>Eukaryota</taxon>
        <taxon>Fungi</taxon>
        <taxon>Dikarya</taxon>
        <taxon>Ascomycota</taxon>
        <taxon>Pezizomycotina</taxon>
        <taxon>Sordariomycetes</taxon>
        <taxon>Sordariomycetidae</taxon>
        <taxon>Sordariales</taxon>
        <taxon>Lasiosphaeriaceae</taxon>
        <taxon>Lasiosphaeria</taxon>
    </lineage>
</organism>
<protein>
    <recommendedName>
        <fullName evidence="4">HNH nuclease domain-containing protein</fullName>
    </recommendedName>
</protein>
<sequence>MNQVPAVLKPEQFEKICRAVVADPDRMWRLISDIPPASEPVEDYITDVGERCGLLRELRLVLASKEDQDEDEAFPINTTIFAIFMVAPLAGLRAWVELVRTSPHGWLLAHGVSNRAPIAMRDYLPRKRKADTPLSAPPAAATSVADERDDPSACAFSGYSDPVAASIFPPATARTKKFRAISEVVRCFWGAERAETWSDLAYELQSPANSIAMNRQLRLWFGSGARFALKPLRQRLTDDGYPVLDVQWHWLRRAVLRPRALVHRGGDGGDDDDDVTLLLTQAGLAHDCQSWGTEEVCLAYRPSGVPISTGQVYTLRGDRSILPNFDLMRMHWDLLRVADISGVANIEDDCYELDDEECYYDPVVVARQETVLDERDGRCSRRRPRWIAAMLERICL</sequence>
<keyword evidence="3" id="KW-1185">Reference proteome</keyword>
<feature type="compositionally biased region" description="Low complexity" evidence="1">
    <location>
        <begin position="132"/>
        <end position="144"/>
    </location>
</feature>
<reference evidence="2" key="1">
    <citation type="journal article" date="2023" name="Mol. Phylogenet. Evol.">
        <title>Genome-scale phylogeny and comparative genomics of the fungal order Sordariales.</title>
        <authorList>
            <person name="Hensen N."/>
            <person name="Bonometti L."/>
            <person name="Westerberg I."/>
            <person name="Brannstrom I.O."/>
            <person name="Guillou S."/>
            <person name="Cros-Aarteil S."/>
            <person name="Calhoun S."/>
            <person name="Haridas S."/>
            <person name="Kuo A."/>
            <person name="Mondo S."/>
            <person name="Pangilinan J."/>
            <person name="Riley R."/>
            <person name="LaButti K."/>
            <person name="Andreopoulos B."/>
            <person name="Lipzen A."/>
            <person name="Chen C."/>
            <person name="Yan M."/>
            <person name="Daum C."/>
            <person name="Ng V."/>
            <person name="Clum A."/>
            <person name="Steindorff A."/>
            <person name="Ohm R.A."/>
            <person name="Martin F."/>
            <person name="Silar P."/>
            <person name="Natvig D.O."/>
            <person name="Lalanne C."/>
            <person name="Gautier V."/>
            <person name="Ament-Velasquez S.L."/>
            <person name="Kruys A."/>
            <person name="Hutchinson M.I."/>
            <person name="Powell A.J."/>
            <person name="Barry K."/>
            <person name="Miller A.N."/>
            <person name="Grigoriev I.V."/>
            <person name="Debuchy R."/>
            <person name="Gladieux P."/>
            <person name="Hiltunen Thoren M."/>
            <person name="Johannesson H."/>
        </authorList>
    </citation>
    <scope>NUCLEOTIDE SEQUENCE</scope>
    <source>
        <strain evidence="2">CBS 958.72</strain>
    </source>
</reference>
<accession>A0AAE0MYA4</accession>
<dbReference type="AlphaFoldDB" id="A0AAE0MYA4"/>
<dbReference type="EMBL" id="JAULSN010000011">
    <property type="protein sequence ID" value="KAK3361536.1"/>
    <property type="molecule type" value="Genomic_DNA"/>
</dbReference>
<evidence type="ECO:0008006" key="4">
    <source>
        <dbReference type="Google" id="ProtNLM"/>
    </source>
</evidence>
<evidence type="ECO:0000256" key="1">
    <source>
        <dbReference type="SAM" id="MobiDB-lite"/>
    </source>
</evidence>
<feature type="region of interest" description="Disordered" evidence="1">
    <location>
        <begin position="129"/>
        <end position="150"/>
    </location>
</feature>
<dbReference type="Proteomes" id="UP001287356">
    <property type="component" value="Unassembled WGS sequence"/>
</dbReference>
<gene>
    <name evidence="2" type="ORF">B0T24DRAFT_691352</name>
</gene>
<comment type="caution">
    <text evidence="2">The sequence shown here is derived from an EMBL/GenBank/DDBJ whole genome shotgun (WGS) entry which is preliminary data.</text>
</comment>